<dbReference type="GO" id="GO:0055037">
    <property type="term" value="C:recycling endosome"/>
    <property type="evidence" value="ECO:0007669"/>
    <property type="project" value="TreeGrafter"/>
</dbReference>
<evidence type="ECO:0000256" key="2">
    <source>
        <dbReference type="SAM" id="MobiDB-lite"/>
    </source>
</evidence>
<evidence type="ECO:0000259" key="3">
    <source>
        <dbReference type="PROSITE" id="PS50211"/>
    </source>
</evidence>
<evidence type="ECO:0000256" key="1">
    <source>
        <dbReference type="ARBA" id="ARBA00007159"/>
    </source>
</evidence>
<protein>
    <recommendedName>
        <fullName evidence="3">UDENN domain-containing protein</fullName>
    </recommendedName>
</protein>
<dbReference type="PANTHER" id="PTHR13677">
    <property type="entry name" value="LD41638P"/>
    <property type="match status" value="1"/>
</dbReference>
<reference evidence="4 5" key="1">
    <citation type="submission" date="2016-07" db="EMBL/GenBank/DDBJ databases">
        <title>Pervasive Adenine N6-methylation of Active Genes in Fungi.</title>
        <authorList>
            <consortium name="DOE Joint Genome Institute"/>
            <person name="Mondo S.J."/>
            <person name="Dannebaum R.O."/>
            <person name="Kuo R.C."/>
            <person name="Labutti K."/>
            <person name="Haridas S."/>
            <person name="Kuo A."/>
            <person name="Salamov A."/>
            <person name="Ahrendt S.R."/>
            <person name="Lipzen A."/>
            <person name="Sullivan W."/>
            <person name="Andreopoulos W.B."/>
            <person name="Clum A."/>
            <person name="Lindquist E."/>
            <person name="Daum C."/>
            <person name="Ramamoorthy G.K."/>
            <person name="Gryganskyi A."/>
            <person name="Culley D."/>
            <person name="Magnuson J.K."/>
            <person name="James T.Y."/>
            <person name="O'Malley M.A."/>
            <person name="Stajich J.E."/>
            <person name="Spatafora J.W."/>
            <person name="Visel A."/>
            <person name="Grigoriev I.V."/>
        </authorList>
    </citation>
    <scope>NUCLEOTIDE SEQUENCE [LARGE SCALE GENOMIC DNA]</scope>
    <source>
        <strain evidence="4 5">NRRL 1336</strain>
    </source>
</reference>
<sequence length="722" mass="80947">MHTETGTTHSSSVPSPLQQPQFDVSDFTTSLRRQNSRSSTCSHNKVNLSLEADISDSPVLNDYGLRKHHSTSTLAHDLSRWSLGVPSFIDSTNSDNKKDNIDKCITMPSLASSVSSSPSLEKQALNNSHIITNTTKISDYLSSPSPSPPTLGQDITENDTMDVLSLDPNDLAQFRKWMVGFCIVNFDLEIGQALDYVYPPMDLTLVEQKNICFSAFPDSNVFEVGDQVFSVRLRASNSMFAASGPTTTAGFLYGYVFFRQKKDPSIRRGYFQKSLVLLSQHPYVGLFSRIVAILGPSFFDAGQPMLEAAVMNIVNWQSPRNDGHILDLPFLGHLLEVELPQPGKPQILETSNFDMNKMQPDIQVMASVPVGGLYFHFKDIFKDLWLLWELILLGEPIIVIAPDPAVCSEAVASLVDLINPIPYCGDYRPYFTIQDSDFKSFVNKNQPPTNLILGVTNPFFNTAIGHWPHLVRVGRQQPRKPDGTLVAAHSNNKKNHSHKITHSPKPSLGSKHNVLYDFAQGVTSKRKGVIEKDKALLRMLTEATVRGYPPDWLLNNMLRHYFVELTEKFLVPLNRYFNTLIPNERVVLGSDMKPPQLRPFQTDQFMKSLKEHGSPLPFKSTFKTRTSTTDPARELYSQFLKCGNFATWLQQSITVAQQHIDKSYLVQLCLVDPKRSSTGSATKVIREVLNDSTSSSSNLASIMTSHQREQLEVILKTMTAWE</sequence>
<dbReference type="GO" id="GO:0005085">
    <property type="term" value="F:guanyl-nucleotide exchange factor activity"/>
    <property type="evidence" value="ECO:0007669"/>
    <property type="project" value="InterPro"/>
</dbReference>
<feature type="region of interest" description="Disordered" evidence="2">
    <location>
        <begin position="1"/>
        <end position="22"/>
    </location>
</feature>
<evidence type="ECO:0000313" key="4">
    <source>
        <dbReference type="EMBL" id="ORZ12233.1"/>
    </source>
</evidence>
<dbReference type="InterPro" id="IPR037516">
    <property type="entry name" value="Tripartite_DENN"/>
</dbReference>
<dbReference type="PANTHER" id="PTHR13677:SF0">
    <property type="entry name" value="LD41638P"/>
    <property type="match status" value="1"/>
</dbReference>
<dbReference type="Pfam" id="PF02141">
    <property type="entry name" value="DENN"/>
    <property type="match status" value="1"/>
</dbReference>
<dbReference type="AlphaFoldDB" id="A0A1X2I9B3"/>
<evidence type="ECO:0000313" key="5">
    <source>
        <dbReference type="Proteomes" id="UP000193560"/>
    </source>
</evidence>
<proteinExistence type="inferred from homology"/>
<dbReference type="Proteomes" id="UP000193560">
    <property type="component" value="Unassembled WGS sequence"/>
</dbReference>
<dbReference type="InterPro" id="IPR001194">
    <property type="entry name" value="cDENN_dom"/>
</dbReference>
<comment type="similarity">
    <text evidence="1">Belongs to the DENND6 family.</text>
</comment>
<feature type="domain" description="UDENN" evidence="3">
    <location>
        <begin position="179"/>
        <end position="650"/>
    </location>
</feature>
<dbReference type="InterPro" id="IPR024224">
    <property type="entry name" value="DENND6"/>
</dbReference>
<accession>A0A1X2I9B3</accession>
<gene>
    <name evidence="4" type="ORF">BCR42DRAFT_79445</name>
</gene>
<keyword evidence="5" id="KW-1185">Reference proteome</keyword>
<organism evidence="4 5">
    <name type="scientific">Absidia repens</name>
    <dbReference type="NCBI Taxonomy" id="90262"/>
    <lineage>
        <taxon>Eukaryota</taxon>
        <taxon>Fungi</taxon>
        <taxon>Fungi incertae sedis</taxon>
        <taxon>Mucoromycota</taxon>
        <taxon>Mucoromycotina</taxon>
        <taxon>Mucoromycetes</taxon>
        <taxon>Mucorales</taxon>
        <taxon>Cunninghamellaceae</taxon>
        <taxon>Absidia</taxon>
    </lineage>
</organism>
<feature type="compositionally biased region" description="Low complexity" evidence="2">
    <location>
        <begin position="10"/>
        <end position="21"/>
    </location>
</feature>
<dbReference type="PROSITE" id="PS50211">
    <property type="entry name" value="DENN"/>
    <property type="match status" value="1"/>
</dbReference>
<dbReference type="OrthoDB" id="10265409at2759"/>
<comment type="caution">
    <text evidence="4">The sequence shown here is derived from an EMBL/GenBank/DDBJ whole genome shotgun (WGS) entry which is preliminary data.</text>
</comment>
<name>A0A1X2I9B3_9FUNG</name>
<dbReference type="EMBL" id="MCGE01000019">
    <property type="protein sequence ID" value="ORZ12233.1"/>
    <property type="molecule type" value="Genomic_DNA"/>
</dbReference>